<evidence type="ECO:0000256" key="1">
    <source>
        <dbReference type="SAM" id="Coils"/>
    </source>
</evidence>
<dbReference type="Pfam" id="PF25880">
    <property type="entry name" value="WHD_CHMP7_1st"/>
    <property type="match status" value="1"/>
</dbReference>
<dbReference type="STRING" id="1314776.A0A166CYY6"/>
<name>A0A166CYY6_9AGAM</name>
<feature type="coiled-coil region" evidence="1">
    <location>
        <begin position="417"/>
        <end position="447"/>
    </location>
</feature>
<reference evidence="3 4" key="1">
    <citation type="journal article" date="2016" name="Mol. Biol. Evol.">
        <title>Comparative Genomics of Early-Diverging Mushroom-Forming Fungi Provides Insights into the Origins of Lignocellulose Decay Capabilities.</title>
        <authorList>
            <person name="Nagy L.G."/>
            <person name="Riley R."/>
            <person name="Tritt A."/>
            <person name="Adam C."/>
            <person name="Daum C."/>
            <person name="Floudas D."/>
            <person name="Sun H."/>
            <person name="Yadav J.S."/>
            <person name="Pangilinan J."/>
            <person name="Larsson K.H."/>
            <person name="Matsuura K."/>
            <person name="Barry K."/>
            <person name="Labutti K."/>
            <person name="Kuo R."/>
            <person name="Ohm R.A."/>
            <person name="Bhattacharya S.S."/>
            <person name="Shirouzu T."/>
            <person name="Yoshinaga Y."/>
            <person name="Martin F.M."/>
            <person name="Grigoriev I.V."/>
            <person name="Hibbett D.S."/>
        </authorList>
    </citation>
    <scope>NUCLEOTIDE SEQUENCE [LARGE SCALE GENOMIC DNA]</scope>
    <source>
        <strain evidence="3 4">HHB10207 ss-3</strain>
    </source>
</reference>
<feature type="region of interest" description="Disordered" evidence="2">
    <location>
        <begin position="457"/>
        <end position="522"/>
    </location>
</feature>
<organism evidence="3 4">
    <name type="scientific">Sistotremastrum suecicum HHB10207 ss-3</name>
    <dbReference type="NCBI Taxonomy" id="1314776"/>
    <lineage>
        <taxon>Eukaryota</taxon>
        <taxon>Fungi</taxon>
        <taxon>Dikarya</taxon>
        <taxon>Basidiomycota</taxon>
        <taxon>Agaricomycotina</taxon>
        <taxon>Agaricomycetes</taxon>
        <taxon>Sistotremastrales</taxon>
        <taxon>Sistotremastraceae</taxon>
        <taxon>Sistotremastrum</taxon>
    </lineage>
</organism>
<dbReference type="GO" id="GO:0000815">
    <property type="term" value="C:ESCRT III complex"/>
    <property type="evidence" value="ECO:0007669"/>
    <property type="project" value="TreeGrafter"/>
</dbReference>
<evidence type="ECO:0000256" key="2">
    <source>
        <dbReference type="SAM" id="MobiDB-lite"/>
    </source>
</evidence>
<dbReference type="GO" id="GO:0032511">
    <property type="term" value="P:late endosome to vacuole transport via multivesicular body sorting pathway"/>
    <property type="evidence" value="ECO:0007669"/>
    <property type="project" value="TreeGrafter"/>
</dbReference>
<accession>A0A166CYY6</accession>
<evidence type="ECO:0000313" key="3">
    <source>
        <dbReference type="EMBL" id="KZT37976.1"/>
    </source>
</evidence>
<protein>
    <recommendedName>
        <fullName evidence="5">Snf7-domain-containing protein</fullName>
    </recommendedName>
</protein>
<dbReference type="PANTHER" id="PTHR22761:SF96">
    <property type="entry name" value="BCDNA.GH08385"/>
    <property type="match status" value="1"/>
</dbReference>
<dbReference type="GO" id="GO:0005771">
    <property type="term" value="C:multivesicular body"/>
    <property type="evidence" value="ECO:0007669"/>
    <property type="project" value="TreeGrafter"/>
</dbReference>
<dbReference type="GO" id="GO:0009898">
    <property type="term" value="C:cytoplasmic side of plasma membrane"/>
    <property type="evidence" value="ECO:0007669"/>
    <property type="project" value="TreeGrafter"/>
</dbReference>
<feature type="compositionally biased region" description="Basic and acidic residues" evidence="2">
    <location>
        <begin position="469"/>
        <end position="522"/>
    </location>
</feature>
<dbReference type="PANTHER" id="PTHR22761">
    <property type="entry name" value="CHARGED MULTIVESICULAR BODY PROTEIN"/>
    <property type="match status" value="1"/>
</dbReference>
<keyword evidence="4" id="KW-1185">Reference proteome</keyword>
<dbReference type="InterPro" id="IPR005024">
    <property type="entry name" value="Snf7_fam"/>
</dbReference>
<evidence type="ECO:0000313" key="4">
    <source>
        <dbReference type="Proteomes" id="UP000076798"/>
    </source>
</evidence>
<dbReference type="GO" id="GO:0006900">
    <property type="term" value="P:vesicle budding from membrane"/>
    <property type="evidence" value="ECO:0007669"/>
    <property type="project" value="TreeGrafter"/>
</dbReference>
<proteinExistence type="predicted"/>
<gene>
    <name evidence="3" type="ORF">SISSUDRAFT_986848</name>
</gene>
<sequence>MSSTSSLTSYLSTLPEYIASNSATPTSTPSKSGGSRRLQSLYSDFSRQKLSNPTTYNSNVQWWGNTLNSIAKNGIQPERDCLTIHVNQQLAQNMRWEGVGRPLALGVVVFELQQSGKLIPLKEFMNATQSIYHTPSLAYRVASYVVGKPLWWAMEQLSIVGGEEATIKNDSSLWKKVSGPYVSLDNLEVAADAVLEHWRNNRSSSLSDSLHNQETFTNLYSNVALPDVSLTSSDIKVLIKYLERDRQAIVTEKEVIKLVDDESESIVTAVDHGVLEMKVAISNLQAQIDDIHSRIAQRTSQITENLRAKRKEIALSFLRSRKQLEELLLKRLGALENIQSTLDRIEQAAGDIEIMKVYSTSSETLKALLSHPSLQLPHIESTLSSLAETNAQQQEINEAIQIGGQVAMDASGLDIDEDELQGELESLVQEQREEEEKEKALKALEERVTTQGRVSTIPAANVPNQEATVGDRDRIEHDEEWERRWEAAQRDKEVQKARDDDEETRRRARWAEEDREKLAAED</sequence>
<evidence type="ECO:0008006" key="5">
    <source>
        <dbReference type="Google" id="ProtNLM"/>
    </source>
</evidence>
<keyword evidence="1" id="KW-0175">Coiled coil</keyword>
<dbReference type="OrthoDB" id="10250120at2759"/>
<dbReference type="Pfam" id="PF03357">
    <property type="entry name" value="Snf7"/>
    <property type="match status" value="1"/>
</dbReference>
<dbReference type="Proteomes" id="UP000076798">
    <property type="component" value="Unassembled WGS sequence"/>
</dbReference>
<dbReference type="AlphaFoldDB" id="A0A166CYY6"/>
<dbReference type="EMBL" id="KV428072">
    <property type="protein sequence ID" value="KZT37976.1"/>
    <property type="molecule type" value="Genomic_DNA"/>
</dbReference>